<feature type="binding site" evidence="4 6">
    <location>
        <begin position="8"/>
        <end position="15"/>
    </location>
    <ligand>
        <name>substrate</name>
    </ligand>
</feature>
<gene>
    <name evidence="4" type="primary">gpmA</name>
    <name evidence="9" type="ORF">UV41_C0001G0002</name>
</gene>
<dbReference type="PANTHER" id="PTHR11931">
    <property type="entry name" value="PHOSPHOGLYCERATE MUTASE"/>
    <property type="match status" value="1"/>
</dbReference>
<dbReference type="GO" id="GO:0006096">
    <property type="term" value="P:glycolytic process"/>
    <property type="evidence" value="ECO:0007669"/>
    <property type="project" value="UniProtKB-UniRule"/>
</dbReference>
<feature type="binding site" evidence="4 6">
    <location>
        <begin position="110"/>
        <end position="111"/>
    </location>
    <ligand>
        <name>substrate</name>
    </ligand>
</feature>
<dbReference type="GO" id="GO:0006094">
    <property type="term" value="P:gluconeogenesis"/>
    <property type="evidence" value="ECO:0007669"/>
    <property type="project" value="UniProtKB-UniRule"/>
</dbReference>
<dbReference type="Gene3D" id="3.40.50.1240">
    <property type="entry name" value="Phosphoglycerate mutase-like"/>
    <property type="match status" value="1"/>
</dbReference>
<dbReference type="InterPro" id="IPR005952">
    <property type="entry name" value="Phosphogly_mut1"/>
</dbReference>
<feature type="binding site" evidence="4 6">
    <location>
        <position position="58"/>
    </location>
    <ligand>
        <name>substrate</name>
    </ligand>
</feature>
<dbReference type="PATRIC" id="fig|1618425.3.peg.4"/>
<keyword evidence="4" id="KW-0312">Gluconeogenesis</keyword>
<evidence type="ECO:0000256" key="4">
    <source>
        <dbReference type="HAMAP-Rule" id="MF_01039"/>
    </source>
</evidence>
<reference evidence="9 10" key="1">
    <citation type="journal article" date="2015" name="Nature">
        <title>rRNA introns, odd ribosomes, and small enigmatic genomes across a large radiation of phyla.</title>
        <authorList>
            <person name="Brown C.T."/>
            <person name="Hug L.A."/>
            <person name="Thomas B.C."/>
            <person name="Sharon I."/>
            <person name="Castelle C.J."/>
            <person name="Singh A."/>
            <person name="Wilkins M.J."/>
            <person name="Williams K.H."/>
            <person name="Banfield J.F."/>
        </authorList>
    </citation>
    <scope>NUCLEOTIDE SEQUENCE [LARGE SCALE GENOMIC DNA]</scope>
</reference>
<feature type="active site" description="Proton donor/acceptor" evidence="4 5">
    <location>
        <position position="83"/>
    </location>
</feature>
<dbReference type="EC" id="5.4.2.11" evidence="4 8"/>
<dbReference type="Pfam" id="PF00300">
    <property type="entry name" value="His_Phos_1"/>
    <property type="match status" value="1"/>
</dbReference>
<dbReference type="InterPro" id="IPR013078">
    <property type="entry name" value="His_Pase_superF_clade-1"/>
</dbReference>
<dbReference type="EMBL" id="LCEJ01000001">
    <property type="protein sequence ID" value="KKS71303.1"/>
    <property type="molecule type" value="Genomic_DNA"/>
</dbReference>
<evidence type="ECO:0000313" key="9">
    <source>
        <dbReference type="EMBL" id="KKS71303.1"/>
    </source>
</evidence>
<dbReference type="PROSITE" id="PS00175">
    <property type="entry name" value="PG_MUTASE"/>
    <property type="match status" value="1"/>
</dbReference>
<dbReference type="CDD" id="cd07067">
    <property type="entry name" value="HP_PGM_like"/>
    <property type="match status" value="1"/>
</dbReference>
<sequence>MAYLVLVRHGESTWNKVNAWTGLTDISLDEEGRDVAKKDGELLKDISFDIAFTSALRRAQQSLEEIKGVVGEISTTEAAALNERDYGDLTGKNKLEVEEMYGEDQYLKWRRGWDEPVPNGETLKDVYGRAVPYYQENILPELKTGKNVLVVAHGNSLRALIKFLENIPDEEIPNLEIETGGIYIYQIDPEGKIISKEIKKD</sequence>
<dbReference type="SUPFAM" id="SSF53254">
    <property type="entry name" value="Phosphoglycerate mutase-like"/>
    <property type="match status" value="1"/>
</dbReference>
<evidence type="ECO:0000256" key="8">
    <source>
        <dbReference type="RuleBase" id="RU004512"/>
    </source>
</evidence>
<organism evidence="9 10">
    <name type="scientific">Candidatus Daviesbacteria bacterium GW2011_GWA2_42_7</name>
    <dbReference type="NCBI Taxonomy" id="1618425"/>
    <lineage>
        <taxon>Bacteria</taxon>
        <taxon>Candidatus Daviesiibacteriota</taxon>
    </lineage>
</organism>
<evidence type="ECO:0000313" key="10">
    <source>
        <dbReference type="Proteomes" id="UP000034785"/>
    </source>
</evidence>
<dbReference type="AlphaFoldDB" id="A0A0G1E9P2"/>
<name>A0A0G1E9P2_9BACT</name>
<keyword evidence="2 4" id="KW-0324">Glycolysis</keyword>
<keyword evidence="3 4" id="KW-0413">Isomerase</keyword>
<dbReference type="SMART" id="SM00855">
    <property type="entry name" value="PGAM"/>
    <property type="match status" value="1"/>
</dbReference>
<evidence type="ECO:0000256" key="5">
    <source>
        <dbReference type="PIRSR" id="PIRSR613078-1"/>
    </source>
</evidence>
<feature type="binding site" evidence="4 6">
    <location>
        <begin position="21"/>
        <end position="22"/>
    </location>
    <ligand>
        <name>substrate</name>
    </ligand>
</feature>
<accession>A0A0G1E9P2</accession>
<comment type="caution">
    <text evidence="9">The sequence shown here is derived from an EMBL/GenBank/DDBJ whole genome shotgun (WGS) entry which is preliminary data.</text>
</comment>
<proteinExistence type="inferred from homology"/>
<comment type="pathway">
    <text evidence="4 8">Carbohydrate degradation; glycolysis; pyruvate from D-glyceraldehyde 3-phosphate: step 3/5.</text>
</comment>
<dbReference type="NCBIfam" id="TIGR01258">
    <property type="entry name" value="pgm_1"/>
    <property type="match status" value="2"/>
</dbReference>
<dbReference type="PIRSF" id="PIRSF000709">
    <property type="entry name" value="6PFK_2-Ptase"/>
    <property type="match status" value="1"/>
</dbReference>
<feature type="site" description="Transition state stabilizer" evidence="4 7">
    <location>
        <position position="153"/>
    </location>
</feature>
<dbReference type="HAMAP" id="MF_01039">
    <property type="entry name" value="PGAM_GpmA"/>
    <property type="match status" value="1"/>
</dbReference>
<evidence type="ECO:0000256" key="6">
    <source>
        <dbReference type="PIRSR" id="PIRSR613078-2"/>
    </source>
</evidence>
<dbReference type="Proteomes" id="UP000034785">
    <property type="component" value="Unassembled WGS sequence"/>
</dbReference>
<feature type="active site" description="Tele-phosphohistidine intermediate" evidence="4 5">
    <location>
        <position position="9"/>
    </location>
</feature>
<feature type="binding site" evidence="4 6">
    <location>
        <begin position="83"/>
        <end position="86"/>
    </location>
    <ligand>
        <name>substrate</name>
    </ligand>
</feature>
<dbReference type="UniPathway" id="UPA00109">
    <property type="reaction ID" value="UER00186"/>
</dbReference>
<comment type="function">
    <text evidence="4 8">Catalyzes the interconversion of 2-phosphoglycerate and 3-phosphoglycerate.</text>
</comment>
<evidence type="ECO:0000256" key="2">
    <source>
        <dbReference type="ARBA" id="ARBA00023152"/>
    </source>
</evidence>
<dbReference type="InterPro" id="IPR029033">
    <property type="entry name" value="His_PPase_superfam"/>
</dbReference>
<dbReference type="GO" id="GO:0004619">
    <property type="term" value="F:phosphoglycerate mutase activity"/>
    <property type="evidence" value="ECO:0007669"/>
    <property type="project" value="UniProtKB-UniRule"/>
</dbReference>
<feature type="binding site" evidence="4 6">
    <location>
        <position position="94"/>
    </location>
    <ligand>
        <name>substrate</name>
    </ligand>
</feature>
<feature type="binding site" evidence="4 6">
    <location>
        <begin position="154"/>
        <end position="155"/>
    </location>
    <ligand>
        <name>substrate</name>
    </ligand>
</feature>
<evidence type="ECO:0000256" key="7">
    <source>
        <dbReference type="PIRSR" id="PIRSR613078-3"/>
    </source>
</evidence>
<evidence type="ECO:0000256" key="1">
    <source>
        <dbReference type="ARBA" id="ARBA00006717"/>
    </source>
</evidence>
<comment type="catalytic activity">
    <reaction evidence="4 8">
        <text>(2R)-2-phosphoglycerate = (2R)-3-phosphoglycerate</text>
        <dbReference type="Rhea" id="RHEA:15901"/>
        <dbReference type="ChEBI" id="CHEBI:58272"/>
        <dbReference type="ChEBI" id="CHEBI:58289"/>
        <dbReference type="EC" id="5.4.2.11"/>
    </reaction>
</comment>
<comment type="similarity">
    <text evidence="1 4">Belongs to the phosphoglycerate mutase family. BPG-dependent PGAM subfamily.</text>
</comment>
<evidence type="ECO:0000256" key="3">
    <source>
        <dbReference type="ARBA" id="ARBA00023235"/>
    </source>
</evidence>
<dbReference type="InterPro" id="IPR001345">
    <property type="entry name" value="PG/BPGM_mutase_AS"/>
</dbReference>
<protein>
    <recommendedName>
        <fullName evidence="4 8">2,3-bisphosphoglycerate-dependent phosphoglycerate mutase</fullName>
        <shortName evidence="4">BPG-dependent PGAM</shortName>
        <shortName evidence="4">PGAM</shortName>
        <shortName evidence="4">Phosphoglyceromutase</shortName>
        <shortName evidence="4">dPGM</shortName>
        <ecNumber evidence="4 8">5.4.2.11</ecNumber>
    </recommendedName>
</protein>